<protein>
    <submittedName>
        <fullName evidence="6">TetR/AcrR family transcriptional regulator</fullName>
    </submittedName>
</protein>
<comment type="caution">
    <text evidence="6">The sequence shown here is derived from an EMBL/GenBank/DDBJ whole genome shotgun (WGS) entry which is preliminary data.</text>
</comment>
<dbReference type="EMBL" id="JAVRER010000063">
    <property type="protein sequence ID" value="MDT0419082.1"/>
    <property type="molecule type" value="Genomic_DNA"/>
</dbReference>
<name>A0ABD5ED11_9ACTN</name>
<dbReference type="Proteomes" id="UP001183607">
    <property type="component" value="Unassembled WGS sequence"/>
</dbReference>
<keyword evidence="2 4" id="KW-0238">DNA-binding</keyword>
<dbReference type="InterPro" id="IPR050109">
    <property type="entry name" value="HTH-type_TetR-like_transc_reg"/>
</dbReference>
<dbReference type="SUPFAM" id="SSF46689">
    <property type="entry name" value="Homeodomain-like"/>
    <property type="match status" value="1"/>
</dbReference>
<dbReference type="GO" id="GO:0003677">
    <property type="term" value="F:DNA binding"/>
    <property type="evidence" value="ECO:0007669"/>
    <property type="project" value="UniProtKB-UniRule"/>
</dbReference>
<dbReference type="PROSITE" id="PS50977">
    <property type="entry name" value="HTH_TETR_2"/>
    <property type="match status" value="1"/>
</dbReference>
<evidence type="ECO:0000256" key="2">
    <source>
        <dbReference type="ARBA" id="ARBA00023125"/>
    </source>
</evidence>
<organism evidence="6 7">
    <name type="scientific">Streptomyces evansiae</name>
    <dbReference type="NCBI Taxonomy" id="3075535"/>
    <lineage>
        <taxon>Bacteria</taxon>
        <taxon>Bacillati</taxon>
        <taxon>Actinomycetota</taxon>
        <taxon>Actinomycetes</taxon>
        <taxon>Kitasatosporales</taxon>
        <taxon>Streptomycetaceae</taxon>
        <taxon>Streptomyces</taxon>
    </lineage>
</organism>
<evidence type="ECO:0000313" key="6">
    <source>
        <dbReference type="EMBL" id="MDT0419082.1"/>
    </source>
</evidence>
<evidence type="ECO:0000313" key="7">
    <source>
        <dbReference type="Proteomes" id="UP001183607"/>
    </source>
</evidence>
<gene>
    <name evidence="6" type="ORF">RM574_26730</name>
</gene>
<feature type="domain" description="HTH tetR-type" evidence="5">
    <location>
        <begin position="10"/>
        <end position="70"/>
    </location>
</feature>
<dbReference type="Pfam" id="PF00440">
    <property type="entry name" value="TetR_N"/>
    <property type="match status" value="1"/>
</dbReference>
<evidence type="ECO:0000256" key="3">
    <source>
        <dbReference type="ARBA" id="ARBA00023163"/>
    </source>
</evidence>
<evidence type="ECO:0000256" key="1">
    <source>
        <dbReference type="ARBA" id="ARBA00023015"/>
    </source>
</evidence>
<keyword evidence="1" id="KW-0805">Transcription regulation</keyword>
<dbReference type="Gene3D" id="1.10.357.10">
    <property type="entry name" value="Tetracycline Repressor, domain 2"/>
    <property type="match status" value="1"/>
</dbReference>
<dbReference type="PANTHER" id="PTHR30055:SF220">
    <property type="entry name" value="TETR-FAMILY REGULATORY PROTEIN"/>
    <property type="match status" value="1"/>
</dbReference>
<keyword evidence="3" id="KW-0804">Transcription</keyword>
<proteinExistence type="predicted"/>
<dbReference type="Pfam" id="PF13305">
    <property type="entry name" value="TetR_C_33"/>
    <property type="match status" value="1"/>
</dbReference>
<dbReference type="GO" id="GO:0006355">
    <property type="term" value="P:regulation of DNA-templated transcription"/>
    <property type="evidence" value="ECO:0007669"/>
    <property type="project" value="UniProtKB-ARBA"/>
</dbReference>
<evidence type="ECO:0000256" key="4">
    <source>
        <dbReference type="PROSITE-ProRule" id="PRU00335"/>
    </source>
</evidence>
<dbReference type="InterPro" id="IPR025996">
    <property type="entry name" value="MT1864/Rv1816-like_C"/>
</dbReference>
<dbReference type="RefSeq" id="WP_093853485.1">
    <property type="nucleotide sequence ID" value="NZ_JAVRER010000063.1"/>
</dbReference>
<feature type="DNA-binding region" description="H-T-H motif" evidence="4">
    <location>
        <begin position="33"/>
        <end position="52"/>
    </location>
</feature>
<dbReference type="AlphaFoldDB" id="A0ABD5ED11"/>
<reference evidence="7" key="1">
    <citation type="submission" date="2023-07" db="EMBL/GenBank/DDBJ databases">
        <title>30 novel species of actinomycetes from the DSMZ collection.</title>
        <authorList>
            <person name="Nouioui I."/>
        </authorList>
    </citation>
    <scope>NUCLEOTIDE SEQUENCE [LARGE SCALE GENOMIC DNA]</scope>
    <source>
        <strain evidence="7">DSM 41982</strain>
    </source>
</reference>
<dbReference type="InterPro" id="IPR009057">
    <property type="entry name" value="Homeodomain-like_sf"/>
</dbReference>
<evidence type="ECO:0000259" key="5">
    <source>
        <dbReference type="PROSITE" id="PS50977"/>
    </source>
</evidence>
<accession>A0ABD5ED11</accession>
<dbReference type="SUPFAM" id="SSF48498">
    <property type="entry name" value="Tetracyclin repressor-like, C-terminal domain"/>
    <property type="match status" value="1"/>
</dbReference>
<sequence>MSEREQYHHGDLRRAIMTAAVDTLAEQGPEALSMRALARRAGVSHAAPAHHFTDRAGLLTAVATEGYRLLADALAAEEGLLARGAGYVRFAREHPGHFRVMFTPGLLHEDDAELSTERGRLADVLRSSVAERGGGEHEQEGRRLAAWSLAHGFAALTLSGGLDAALGGRDPVECFRAVAAGVFP</sequence>
<dbReference type="PANTHER" id="PTHR30055">
    <property type="entry name" value="HTH-TYPE TRANSCRIPTIONAL REGULATOR RUTR"/>
    <property type="match status" value="1"/>
</dbReference>
<dbReference type="InterPro" id="IPR036271">
    <property type="entry name" value="Tet_transcr_reg_TetR-rel_C_sf"/>
</dbReference>
<dbReference type="InterPro" id="IPR001647">
    <property type="entry name" value="HTH_TetR"/>
</dbReference>